<sequence length="55" mass="6075">MGSRAIDCTETPSSRSLARADVKFERPAISYGEIIVKLVIRRTLVRTRVGLGLNT</sequence>
<keyword evidence="2" id="KW-1185">Reference proteome</keyword>
<organism evidence="1 2">
    <name type="scientific">Dreissena polymorpha</name>
    <name type="common">Zebra mussel</name>
    <name type="synonym">Mytilus polymorpha</name>
    <dbReference type="NCBI Taxonomy" id="45954"/>
    <lineage>
        <taxon>Eukaryota</taxon>
        <taxon>Metazoa</taxon>
        <taxon>Spiralia</taxon>
        <taxon>Lophotrochozoa</taxon>
        <taxon>Mollusca</taxon>
        <taxon>Bivalvia</taxon>
        <taxon>Autobranchia</taxon>
        <taxon>Heteroconchia</taxon>
        <taxon>Euheterodonta</taxon>
        <taxon>Imparidentia</taxon>
        <taxon>Neoheterodontei</taxon>
        <taxon>Myida</taxon>
        <taxon>Dreissenoidea</taxon>
        <taxon>Dreissenidae</taxon>
        <taxon>Dreissena</taxon>
    </lineage>
</organism>
<dbReference type="Proteomes" id="UP000828390">
    <property type="component" value="Unassembled WGS sequence"/>
</dbReference>
<reference evidence="1" key="1">
    <citation type="journal article" date="2019" name="bioRxiv">
        <title>The Genome of the Zebra Mussel, Dreissena polymorpha: A Resource for Invasive Species Research.</title>
        <authorList>
            <person name="McCartney M.A."/>
            <person name="Auch B."/>
            <person name="Kono T."/>
            <person name="Mallez S."/>
            <person name="Zhang Y."/>
            <person name="Obille A."/>
            <person name="Becker A."/>
            <person name="Abrahante J.E."/>
            <person name="Garbe J."/>
            <person name="Badalamenti J.P."/>
            <person name="Herman A."/>
            <person name="Mangelson H."/>
            <person name="Liachko I."/>
            <person name="Sullivan S."/>
            <person name="Sone E.D."/>
            <person name="Koren S."/>
            <person name="Silverstein K.A.T."/>
            <person name="Beckman K.B."/>
            <person name="Gohl D.M."/>
        </authorList>
    </citation>
    <scope>NUCLEOTIDE SEQUENCE</scope>
    <source>
        <strain evidence="1">Duluth1</strain>
        <tissue evidence="1">Whole animal</tissue>
    </source>
</reference>
<reference evidence="1" key="2">
    <citation type="submission" date="2020-11" db="EMBL/GenBank/DDBJ databases">
        <authorList>
            <person name="McCartney M.A."/>
            <person name="Auch B."/>
            <person name="Kono T."/>
            <person name="Mallez S."/>
            <person name="Becker A."/>
            <person name="Gohl D.M."/>
            <person name="Silverstein K.A.T."/>
            <person name="Koren S."/>
            <person name="Bechman K.B."/>
            <person name="Herman A."/>
            <person name="Abrahante J.E."/>
            <person name="Garbe J."/>
        </authorList>
    </citation>
    <scope>NUCLEOTIDE SEQUENCE</scope>
    <source>
        <strain evidence="1">Duluth1</strain>
        <tissue evidence="1">Whole animal</tissue>
    </source>
</reference>
<gene>
    <name evidence="1" type="ORF">DPMN_150314</name>
</gene>
<dbReference type="EMBL" id="JAIWYP010000007">
    <property type="protein sequence ID" value="KAH3796743.1"/>
    <property type="molecule type" value="Genomic_DNA"/>
</dbReference>
<evidence type="ECO:0000313" key="2">
    <source>
        <dbReference type="Proteomes" id="UP000828390"/>
    </source>
</evidence>
<evidence type="ECO:0000313" key="1">
    <source>
        <dbReference type="EMBL" id="KAH3796743.1"/>
    </source>
</evidence>
<protein>
    <submittedName>
        <fullName evidence="1">Uncharacterized protein</fullName>
    </submittedName>
</protein>
<proteinExistence type="predicted"/>
<name>A0A9D4J5V8_DREPO</name>
<dbReference type="AlphaFoldDB" id="A0A9D4J5V8"/>
<accession>A0A9D4J5V8</accession>
<comment type="caution">
    <text evidence="1">The sequence shown here is derived from an EMBL/GenBank/DDBJ whole genome shotgun (WGS) entry which is preliminary data.</text>
</comment>